<name>A0A3R7NUP0_PENVA</name>
<dbReference type="STRING" id="6689.A0A3R7NUP0"/>
<dbReference type="Proteomes" id="UP000283509">
    <property type="component" value="Unassembled WGS sequence"/>
</dbReference>
<keyword evidence="12" id="KW-1185">Reference proteome</keyword>
<evidence type="ECO:0000313" key="12">
    <source>
        <dbReference type="Proteomes" id="UP000283509"/>
    </source>
</evidence>
<dbReference type="PROSITE" id="PS00183">
    <property type="entry name" value="UBC_1"/>
    <property type="match status" value="1"/>
</dbReference>
<dbReference type="Pfam" id="PF00179">
    <property type="entry name" value="UQ_con"/>
    <property type="match status" value="1"/>
</dbReference>
<reference evidence="11 12" key="1">
    <citation type="submission" date="2018-04" db="EMBL/GenBank/DDBJ databases">
        <authorList>
            <person name="Zhang X."/>
            <person name="Yuan J."/>
            <person name="Li F."/>
            <person name="Xiang J."/>
        </authorList>
    </citation>
    <scope>NUCLEOTIDE SEQUENCE [LARGE SCALE GENOMIC DNA]</scope>
    <source>
        <tissue evidence="11">Muscle</tissue>
    </source>
</reference>
<evidence type="ECO:0000256" key="2">
    <source>
        <dbReference type="ARBA" id="ARBA00022679"/>
    </source>
</evidence>
<keyword evidence="2" id="KW-0808">Transferase</keyword>
<feature type="domain" description="UBC core" evidence="10">
    <location>
        <begin position="66"/>
        <end position="219"/>
    </location>
</feature>
<evidence type="ECO:0000259" key="10">
    <source>
        <dbReference type="PROSITE" id="PS50127"/>
    </source>
</evidence>
<dbReference type="Gene3D" id="3.10.110.10">
    <property type="entry name" value="Ubiquitin Conjugating Enzyme"/>
    <property type="match status" value="1"/>
</dbReference>
<comment type="caution">
    <text evidence="11">The sequence shown here is derived from an EMBL/GenBank/DDBJ whole genome shotgun (WGS) entry which is preliminary data.</text>
</comment>
<dbReference type="EC" id="2.3.2.34" evidence="7"/>
<evidence type="ECO:0000313" key="11">
    <source>
        <dbReference type="EMBL" id="ROT67187.1"/>
    </source>
</evidence>
<dbReference type="GO" id="GO:0045116">
    <property type="term" value="P:protein neddylation"/>
    <property type="evidence" value="ECO:0007669"/>
    <property type="project" value="UniProtKB-ARBA"/>
</dbReference>
<dbReference type="CDD" id="cd23794">
    <property type="entry name" value="UBCc_UBE2F_UBE2M"/>
    <property type="match status" value="1"/>
</dbReference>
<evidence type="ECO:0000256" key="4">
    <source>
        <dbReference type="ARBA" id="ARBA00022786"/>
    </source>
</evidence>
<dbReference type="SMART" id="SM00212">
    <property type="entry name" value="UBCc"/>
    <property type="match status" value="1"/>
</dbReference>
<accession>A0A3R7NUP0</accession>
<keyword evidence="5 9" id="KW-0067">ATP-binding</keyword>
<comment type="similarity">
    <text evidence="9">Belongs to the ubiquitin-conjugating enzyme family.</text>
</comment>
<comment type="pathway">
    <text evidence="1">Protein modification; protein neddylation.</text>
</comment>
<feature type="active site" description="Glycyl thioester intermediate" evidence="8">
    <location>
        <position position="150"/>
    </location>
</feature>
<proteinExistence type="inferred from homology"/>
<dbReference type="GO" id="GO:0005524">
    <property type="term" value="F:ATP binding"/>
    <property type="evidence" value="ECO:0007669"/>
    <property type="project" value="UniProtKB-UniRule"/>
</dbReference>
<dbReference type="PROSITE" id="PS50127">
    <property type="entry name" value="UBC_2"/>
    <property type="match status" value="1"/>
</dbReference>
<keyword evidence="4 9" id="KW-0833">Ubl conjugation pathway</keyword>
<sequence>MELIATNRGSHKLLYEGYANTDLSQGLRSRPDAEVCLERTMITLTKKLKSSKGGGIPEPPKKRISIRDQLLVKEVSEMESNLPEGCTVKFEDPNALHTFRLIVAPPEGYWAGGVFVFSINVPEDYNIAPPVVRCETKLWHPNISEEGEICLSLLRQNSIDGLGWAPTRRLKDVVWGLSSLFQDLLNFDDPLNIEAAEHYQRDKDSFRWKVRDYIETYTKR</sequence>
<dbReference type="SUPFAM" id="SSF54495">
    <property type="entry name" value="UBC-like"/>
    <property type="match status" value="1"/>
</dbReference>
<keyword evidence="3 9" id="KW-0547">Nucleotide-binding</keyword>
<evidence type="ECO:0000256" key="3">
    <source>
        <dbReference type="ARBA" id="ARBA00022741"/>
    </source>
</evidence>
<evidence type="ECO:0000256" key="5">
    <source>
        <dbReference type="ARBA" id="ARBA00022840"/>
    </source>
</evidence>
<dbReference type="InterPro" id="IPR000608">
    <property type="entry name" value="UBC"/>
</dbReference>
<dbReference type="InterPro" id="IPR023313">
    <property type="entry name" value="UBQ-conjugating_AS"/>
</dbReference>
<evidence type="ECO:0000256" key="7">
    <source>
        <dbReference type="ARBA" id="ARBA00044047"/>
    </source>
</evidence>
<dbReference type="InterPro" id="IPR050113">
    <property type="entry name" value="Ub_conjugating_enzyme"/>
</dbReference>
<evidence type="ECO:0000256" key="9">
    <source>
        <dbReference type="RuleBase" id="RU362109"/>
    </source>
</evidence>
<dbReference type="GO" id="GO:0061654">
    <property type="term" value="F:NEDD8 conjugating enzyme activity"/>
    <property type="evidence" value="ECO:0007669"/>
    <property type="project" value="UniProtKB-EC"/>
</dbReference>
<dbReference type="OrthoDB" id="10249039at2759"/>
<gene>
    <name evidence="11" type="ORF">C7M84_014747</name>
</gene>
<dbReference type="EMBL" id="QCYY01002835">
    <property type="protein sequence ID" value="ROT67187.1"/>
    <property type="molecule type" value="Genomic_DNA"/>
</dbReference>
<protein>
    <recommendedName>
        <fullName evidence="7">E2 NEDD8-conjugating enzyme</fullName>
        <ecNumber evidence="7">2.3.2.34</ecNumber>
    </recommendedName>
</protein>
<evidence type="ECO:0000256" key="8">
    <source>
        <dbReference type="PROSITE-ProRule" id="PRU10133"/>
    </source>
</evidence>
<dbReference type="InterPro" id="IPR016135">
    <property type="entry name" value="UBQ-conjugating_enzyme/RWD"/>
</dbReference>
<evidence type="ECO:0000256" key="6">
    <source>
        <dbReference type="ARBA" id="ARBA00043698"/>
    </source>
</evidence>
<dbReference type="AlphaFoldDB" id="A0A3R7NUP0"/>
<dbReference type="FunFam" id="3.10.110.10:FF:000033">
    <property type="entry name" value="NEDD8-conjugating enzyme UBE2F"/>
    <property type="match status" value="1"/>
</dbReference>
<dbReference type="PANTHER" id="PTHR24067">
    <property type="entry name" value="UBIQUITIN-CONJUGATING ENZYME E2"/>
    <property type="match status" value="1"/>
</dbReference>
<evidence type="ECO:0000256" key="1">
    <source>
        <dbReference type="ARBA" id="ARBA00005032"/>
    </source>
</evidence>
<organism evidence="11 12">
    <name type="scientific">Penaeus vannamei</name>
    <name type="common">Whiteleg shrimp</name>
    <name type="synonym">Litopenaeus vannamei</name>
    <dbReference type="NCBI Taxonomy" id="6689"/>
    <lineage>
        <taxon>Eukaryota</taxon>
        <taxon>Metazoa</taxon>
        <taxon>Ecdysozoa</taxon>
        <taxon>Arthropoda</taxon>
        <taxon>Crustacea</taxon>
        <taxon>Multicrustacea</taxon>
        <taxon>Malacostraca</taxon>
        <taxon>Eumalacostraca</taxon>
        <taxon>Eucarida</taxon>
        <taxon>Decapoda</taxon>
        <taxon>Dendrobranchiata</taxon>
        <taxon>Penaeoidea</taxon>
        <taxon>Penaeidae</taxon>
        <taxon>Penaeus</taxon>
    </lineage>
</organism>
<reference evidence="11 12" key="2">
    <citation type="submission" date="2019-01" db="EMBL/GenBank/DDBJ databases">
        <title>The decoding of complex shrimp genome reveals the adaptation for benthos swimmer, frequently molting mechanism and breeding impact on genome.</title>
        <authorList>
            <person name="Sun Y."/>
            <person name="Gao Y."/>
            <person name="Yu Y."/>
        </authorList>
    </citation>
    <scope>NUCLEOTIDE SEQUENCE [LARGE SCALE GENOMIC DNA]</scope>
    <source>
        <tissue evidence="11">Muscle</tissue>
    </source>
</reference>
<comment type="catalytic activity">
    <reaction evidence="6">
        <text>[E1 NEDD8-activating enzyme]-S-[NEDD8 protein]-yl-L-cysteine + [E2 NEDD8-conjugating enzyme]-L-cysteine = [E1 NEDD8-activating enzyme]-L-cysteine + [E2 NEDD8-conjugating enzyme]-S-[NEDD8-protein]-yl-L-cysteine.</text>
        <dbReference type="EC" id="2.3.2.34"/>
    </reaction>
</comment>